<keyword evidence="4" id="KW-1185">Reference proteome</keyword>
<proteinExistence type="predicted"/>
<protein>
    <submittedName>
        <fullName evidence="3">Nucleotidyltransferase family protein</fullName>
    </submittedName>
</protein>
<gene>
    <name evidence="3" type="ORF">G7Y82_00235</name>
</gene>
<reference evidence="3" key="1">
    <citation type="submission" date="2020-03" db="EMBL/GenBank/DDBJ databases">
        <title>Solimonas marina sp. nov., isolated from deep seawater of the Pacific Ocean.</title>
        <authorList>
            <person name="Liu X."/>
            <person name="Lai Q."/>
            <person name="Sun F."/>
            <person name="Gai Y."/>
            <person name="Li G."/>
            <person name="Shao Z."/>
        </authorList>
    </citation>
    <scope>NUCLEOTIDE SEQUENCE</scope>
    <source>
        <strain evidence="3">C16B3</strain>
    </source>
</reference>
<dbReference type="PANTHER" id="PTHR43777:SF1">
    <property type="entry name" value="MOLYBDENUM COFACTOR CYTIDYLYLTRANSFERASE"/>
    <property type="match status" value="1"/>
</dbReference>
<name>A0A970B308_9GAMM</name>
<comment type="caution">
    <text evidence="3">The sequence shown here is derived from an EMBL/GenBank/DDBJ whole genome shotgun (WGS) entry which is preliminary data.</text>
</comment>
<organism evidence="3 4">
    <name type="scientific">Solimonas marina</name>
    <dbReference type="NCBI Taxonomy" id="2714601"/>
    <lineage>
        <taxon>Bacteria</taxon>
        <taxon>Pseudomonadati</taxon>
        <taxon>Pseudomonadota</taxon>
        <taxon>Gammaproteobacteria</taxon>
        <taxon>Nevskiales</taxon>
        <taxon>Nevskiaceae</taxon>
        <taxon>Solimonas</taxon>
    </lineage>
</organism>
<dbReference type="EMBL" id="JAAVXB010000001">
    <property type="protein sequence ID" value="NKF20722.1"/>
    <property type="molecule type" value="Genomic_DNA"/>
</dbReference>
<dbReference type="GO" id="GO:0016779">
    <property type="term" value="F:nucleotidyltransferase activity"/>
    <property type="evidence" value="ECO:0007669"/>
    <property type="project" value="UniProtKB-ARBA"/>
</dbReference>
<dbReference type="Gene3D" id="3.90.550.10">
    <property type="entry name" value="Spore Coat Polysaccharide Biosynthesis Protein SpsA, Chain A"/>
    <property type="match status" value="1"/>
</dbReference>
<evidence type="ECO:0000313" key="4">
    <source>
        <dbReference type="Proteomes" id="UP000653472"/>
    </source>
</evidence>
<keyword evidence="1" id="KW-0460">Magnesium</keyword>
<dbReference type="RefSeq" id="WP_168145989.1">
    <property type="nucleotide sequence ID" value="NZ_JAAVXB010000001.1"/>
</dbReference>
<dbReference type="Pfam" id="PF12804">
    <property type="entry name" value="NTP_transf_3"/>
    <property type="match status" value="1"/>
</dbReference>
<dbReference type="CDD" id="cd04182">
    <property type="entry name" value="GT_2_like_f"/>
    <property type="match status" value="1"/>
</dbReference>
<dbReference type="InterPro" id="IPR029044">
    <property type="entry name" value="Nucleotide-diphossugar_trans"/>
</dbReference>
<evidence type="ECO:0000256" key="1">
    <source>
        <dbReference type="ARBA" id="ARBA00022842"/>
    </source>
</evidence>
<evidence type="ECO:0000259" key="2">
    <source>
        <dbReference type="Pfam" id="PF12804"/>
    </source>
</evidence>
<dbReference type="PANTHER" id="PTHR43777">
    <property type="entry name" value="MOLYBDENUM COFACTOR CYTIDYLYLTRANSFERASE"/>
    <property type="match status" value="1"/>
</dbReference>
<evidence type="ECO:0000313" key="3">
    <source>
        <dbReference type="EMBL" id="NKF20722.1"/>
    </source>
</evidence>
<dbReference type="SUPFAM" id="SSF53448">
    <property type="entry name" value="Nucleotide-diphospho-sugar transferases"/>
    <property type="match status" value="1"/>
</dbReference>
<sequence>MVLAAGRSRRFGHANKLLAPLHGRPLLWQVLDAVATAALRPAVIVLGHEQRRMRLSLQHWRAQAPQHQRHWRIVVNRRYRDGMGASLRRGLSALPGHVDASVVCLADMPQLDAALLRRLRATYRRGDDAVVPVANGRRGNPVLLGRSLFASLRAQLHGDGGARRLIAQSAAVRELPADHAALLDIDTRRQWQQLRRR</sequence>
<dbReference type="Proteomes" id="UP000653472">
    <property type="component" value="Unassembled WGS sequence"/>
</dbReference>
<dbReference type="AlphaFoldDB" id="A0A970B308"/>
<dbReference type="InterPro" id="IPR025877">
    <property type="entry name" value="MobA-like_NTP_Trfase"/>
</dbReference>
<feature type="domain" description="MobA-like NTP transferase" evidence="2">
    <location>
        <begin position="2"/>
        <end position="170"/>
    </location>
</feature>
<accession>A0A970B308</accession>